<accession>A0A2K9AH44</accession>
<gene>
    <name evidence="1" type="ORF">CW740_10845</name>
</gene>
<evidence type="ECO:0000313" key="2">
    <source>
        <dbReference type="Proteomes" id="UP000232693"/>
    </source>
</evidence>
<dbReference type="PANTHER" id="PTHR30111:SF1">
    <property type="entry name" value="33 KDA CHAPERONIN"/>
    <property type="match status" value="1"/>
</dbReference>
<dbReference type="Gene3D" id="3.55.30.10">
    <property type="entry name" value="Hsp33 domain"/>
    <property type="match status" value="1"/>
</dbReference>
<name>A0A2K9AH44_9GAMM</name>
<dbReference type="GO" id="GO:0044183">
    <property type="term" value="F:protein folding chaperone"/>
    <property type="evidence" value="ECO:0007669"/>
    <property type="project" value="TreeGrafter"/>
</dbReference>
<dbReference type="InterPro" id="IPR016153">
    <property type="entry name" value="Heat_shock_Hsp33_N"/>
</dbReference>
<evidence type="ECO:0000313" key="1">
    <source>
        <dbReference type="EMBL" id="AUD79716.1"/>
    </source>
</evidence>
<dbReference type="NCBIfam" id="NF001033">
    <property type="entry name" value="PRK00114.1"/>
    <property type="match status" value="1"/>
</dbReference>
<dbReference type="InterPro" id="IPR000397">
    <property type="entry name" value="Heat_shock_Hsp33"/>
</dbReference>
<dbReference type="InterPro" id="IPR023212">
    <property type="entry name" value="Hsp33_helix_hairpin_bin_dom_sf"/>
</dbReference>
<dbReference type="GO" id="GO:0005737">
    <property type="term" value="C:cytoplasm"/>
    <property type="evidence" value="ECO:0007669"/>
    <property type="project" value="InterPro"/>
</dbReference>
<dbReference type="OrthoDB" id="9793753at2"/>
<dbReference type="AlphaFoldDB" id="A0A2K9AH44"/>
<dbReference type="PANTHER" id="PTHR30111">
    <property type="entry name" value="33 KDA CHAPERONIN"/>
    <property type="match status" value="1"/>
</dbReference>
<protein>
    <submittedName>
        <fullName evidence="1">Hsp33 family molecular chaperone HslO</fullName>
    </submittedName>
</protein>
<dbReference type="PIRSF" id="PIRSF005261">
    <property type="entry name" value="Heat_shock_Hsp33"/>
    <property type="match status" value="1"/>
</dbReference>
<dbReference type="SUPFAM" id="SSF64397">
    <property type="entry name" value="Hsp33 domain"/>
    <property type="match status" value="1"/>
</dbReference>
<dbReference type="Gene3D" id="3.90.1280.10">
    <property type="entry name" value="HSP33 redox switch-like"/>
    <property type="match status" value="1"/>
</dbReference>
<dbReference type="EMBL" id="CP025120">
    <property type="protein sequence ID" value="AUD79716.1"/>
    <property type="molecule type" value="Genomic_DNA"/>
</dbReference>
<dbReference type="GO" id="GO:0042026">
    <property type="term" value="P:protein refolding"/>
    <property type="evidence" value="ECO:0007669"/>
    <property type="project" value="TreeGrafter"/>
</dbReference>
<dbReference type="CDD" id="cd00498">
    <property type="entry name" value="Hsp33"/>
    <property type="match status" value="1"/>
</dbReference>
<keyword evidence="2" id="KW-1185">Reference proteome</keyword>
<dbReference type="Gene3D" id="1.10.287.480">
    <property type="entry name" value="helix hairpin bin"/>
    <property type="match status" value="1"/>
</dbReference>
<reference evidence="1 2" key="1">
    <citation type="submission" date="2017-12" db="EMBL/GenBank/DDBJ databases">
        <title>Kangiella profundi FT102 completed genome.</title>
        <authorList>
            <person name="Xu J."/>
            <person name="Wang J."/>
            <person name="Lu Y."/>
        </authorList>
    </citation>
    <scope>NUCLEOTIDE SEQUENCE [LARGE SCALE GENOMIC DNA]</scope>
    <source>
        <strain evidence="1 2">FT102</strain>
    </source>
</reference>
<dbReference type="InterPro" id="IPR016154">
    <property type="entry name" value="Heat_shock_Hsp33_C"/>
</dbReference>
<sequence>MSDLIQRFTFADLPIRGEIISLEQSFQTICDQHQYSKTLRHLLGEALAATALMAEIIKIDGKVSLQLQSPSQVKLLVTECNNHGHIRGVMHPLDPEVSDYNFKQWTQGGTLAITIEPEQGHRYQGIVSLEKDSLSECLEDYFTSSEQLPTYLKLFVGENRISGVFLQAMPDDASQEKDKAAAFEHVTTLAETITDEEALSLSHHDLLYRLFHQDKVTLYDAKPIQFQCGCSRERNERALLTIEPQELMQLAEEHDGKVEMVCDFCSKKEVFTQQEIAELITTNQGSQSVN</sequence>
<dbReference type="RefSeq" id="WP_106647515.1">
    <property type="nucleotide sequence ID" value="NZ_BMGO01000001.1"/>
</dbReference>
<dbReference type="SUPFAM" id="SSF118352">
    <property type="entry name" value="HSP33 redox switch-like"/>
    <property type="match status" value="1"/>
</dbReference>
<proteinExistence type="predicted"/>
<dbReference type="GO" id="GO:0051082">
    <property type="term" value="F:unfolded protein binding"/>
    <property type="evidence" value="ECO:0007669"/>
    <property type="project" value="InterPro"/>
</dbReference>
<dbReference type="Proteomes" id="UP000232693">
    <property type="component" value="Chromosome"/>
</dbReference>
<dbReference type="KEGG" id="kpd:CW740_10845"/>
<organism evidence="1 2">
    <name type="scientific">Kangiella profundi</name>
    <dbReference type="NCBI Taxonomy" id="1561924"/>
    <lineage>
        <taxon>Bacteria</taxon>
        <taxon>Pseudomonadati</taxon>
        <taxon>Pseudomonadota</taxon>
        <taxon>Gammaproteobacteria</taxon>
        <taxon>Kangiellales</taxon>
        <taxon>Kangiellaceae</taxon>
        <taxon>Kangiella</taxon>
    </lineage>
</organism>
<dbReference type="Pfam" id="PF01430">
    <property type="entry name" value="HSP33"/>
    <property type="match status" value="1"/>
</dbReference>